<feature type="transmembrane region" description="Helical" evidence="1">
    <location>
        <begin position="94"/>
        <end position="113"/>
    </location>
</feature>
<dbReference type="SUPFAM" id="SSF103481">
    <property type="entry name" value="Multidrug resistance efflux transporter EmrE"/>
    <property type="match status" value="2"/>
</dbReference>
<name>A0A6P1ZK79_9BACT</name>
<dbReference type="Pfam" id="PF00892">
    <property type="entry name" value="EamA"/>
    <property type="match status" value="2"/>
</dbReference>
<feature type="transmembrane region" description="Helical" evidence="1">
    <location>
        <begin position="33"/>
        <end position="58"/>
    </location>
</feature>
<feature type="domain" description="EamA" evidence="2">
    <location>
        <begin position="177"/>
        <end position="305"/>
    </location>
</feature>
<feature type="transmembrane region" description="Helical" evidence="1">
    <location>
        <begin position="263"/>
        <end position="282"/>
    </location>
</feature>
<accession>A0A6P1ZK79</accession>
<feature type="transmembrane region" description="Helical" evidence="1">
    <location>
        <begin position="64"/>
        <end position="82"/>
    </location>
</feature>
<dbReference type="PANTHER" id="PTHR22911">
    <property type="entry name" value="ACYL-MALONYL CONDENSING ENZYME-RELATED"/>
    <property type="match status" value="1"/>
</dbReference>
<keyword evidence="1" id="KW-1133">Transmembrane helix</keyword>
<dbReference type="InterPro" id="IPR037185">
    <property type="entry name" value="EmrE-like"/>
</dbReference>
<dbReference type="PANTHER" id="PTHR22911:SF79">
    <property type="entry name" value="MOBA-LIKE NTP TRANSFERASE DOMAIN-CONTAINING PROTEIN"/>
    <property type="match status" value="1"/>
</dbReference>
<evidence type="ECO:0000313" key="6">
    <source>
        <dbReference type="Proteomes" id="UP000503251"/>
    </source>
</evidence>
<evidence type="ECO:0000313" key="5">
    <source>
        <dbReference type="Proteomes" id="UP000434052"/>
    </source>
</evidence>
<keyword evidence="1" id="KW-0472">Membrane</keyword>
<sequence length="327" mass="34175">MASGSKKGFSRPLFCGIAASVQTEASNNSSGGILLVMLAGVLWGLIGPVAKLAIASGMDVLEVGFYRTMIGWLLFGGHAVYLGRTRVELRDLPLIMAFGVLGVGGLFGGYVVAVDQGGAALAAVLLYTAPAWVALLSWLLLGETMSVCKLAAVGMTILGVALISQLFSSNISVTAAAIGFGLLAGFSYALYYIFGKLFLGRYHTSTLFLYALPCGAAVMLPFFSFHAPTMQGMTSVATLGFVSTYVAYFVYYMGLQRVEATRAAVAATVEPLTACLLAYAMFGEVFTTSGYAGAGLILGGVLLSIWDGSRMRVVGREAVKAFDGAVD</sequence>
<evidence type="ECO:0000313" key="4">
    <source>
        <dbReference type="EMBL" id="TVM35993.1"/>
    </source>
</evidence>
<dbReference type="OrthoDB" id="6707571at2"/>
<dbReference type="AlphaFoldDB" id="A0A6P1ZK79"/>
<evidence type="ECO:0000259" key="2">
    <source>
        <dbReference type="Pfam" id="PF00892"/>
    </source>
</evidence>
<dbReference type="GO" id="GO:0016020">
    <property type="term" value="C:membrane"/>
    <property type="evidence" value="ECO:0007669"/>
    <property type="project" value="InterPro"/>
</dbReference>
<reference evidence="4 5" key="1">
    <citation type="submission" date="2018-06" db="EMBL/GenBank/DDBJ databases">
        <title>Complete genome of Desulfovibrio marinus P48SEP.</title>
        <authorList>
            <person name="Crispim J.S."/>
            <person name="Vidigal P.M.P."/>
            <person name="Silva L.C.F."/>
            <person name="Araujo L.C."/>
            <person name="Laguardia C.N."/>
            <person name="Dias R.S."/>
            <person name="Sousa M.P."/>
            <person name="Paula S.O."/>
            <person name="Silva C."/>
        </authorList>
    </citation>
    <scope>NUCLEOTIDE SEQUENCE [LARGE SCALE GENOMIC DNA]</scope>
    <source>
        <strain evidence="4 5">P48SEP</strain>
    </source>
</reference>
<feature type="transmembrane region" description="Helical" evidence="1">
    <location>
        <begin position="173"/>
        <end position="195"/>
    </location>
</feature>
<feature type="transmembrane region" description="Helical" evidence="1">
    <location>
        <begin position="233"/>
        <end position="251"/>
    </location>
</feature>
<evidence type="ECO:0000313" key="3">
    <source>
        <dbReference type="EMBL" id="QJT09890.1"/>
    </source>
</evidence>
<organism evidence="4 5">
    <name type="scientific">Oceanidesulfovibrio marinus</name>
    <dbReference type="NCBI Taxonomy" id="370038"/>
    <lineage>
        <taxon>Bacteria</taxon>
        <taxon>Pseudomonadati</taxon>
        <taxon>Thermodesulfobacteriota</taxon>
        <taxon>Desulfovibrionia</taxon>
        <taxon>Desulfovibrionales</taxon>
        <taxon>Desulfovibrionaceae</taxon>
        <taxon>Oceanidesulfovibrio</taxon>
    </lineage>
</organism>
<gene>
    <name evidence="4" type="ORF">DQK91_04930</name>
    <name evidence="3" type="ORF">E8L03_13505</name>
</gene>
<protein>
    <submittedName>
        <fullName evidence="4">EamA/RhaT family transporter</fullName>
    </submittedName>
</protein>
<dbReference type="EMBL" id="CP039543">
    <property type="protein sequence ID" value="QJT09890.1"/>
    <property type="molecule type" value="Genomic_DNA"/>
</dbReference>
<proteinExistence type="predicted"/>
<feature type="domain" description="EamA" evidence="2">
    <location>
        <begin position="32"/>
        <end position="164"/>
    </location>
</feature>
<dbReference type="InterPro" id="IPR000620">
    <property type="entry name" value="EamA_dom"/>
</dbReference>
<feature type="transmembrane region" description="Helical" evidence="1">
    <location>
        <begin position="207"/>
        <end position="227"/>
    </location>
</feature>
<feature type="transmembrane region" description="Helical" evidence="1">
    <location>
        <begin position="288"/>
        <end position="306"/>
    </location>
</feature>
<reference evidence="3 6" key="2">
    <citation type="submission" date="2019-04" db="EMBL/GenBank/DDBJ databases">
        <title>Isolation and culture of sulfate reducing bacteria from the cold seep of the South China Sea.</title>
        <authorList>
            <person name="Sun C."/>
            <person name="Liu R."/>
        </authorList>
    </citation>
    <scope>NUCLEOTIDE SEQUENCE [LARGE SCALE GENOMIC DNA]</scope>
    <source>
        <strain evidence="3 6">CS1</strain>
    </source>
</reference>
<dbReference type="EMBL" id="QMIF01000002">
    <property type="protein sequence ID" value="TVM35993.1"/>
    <property type="molecule type" value="Genomic_DNA"/>
</dbReference>
<feature type="transmembrane region" description="Helical" evidence="1">
    <location>
        <begin position="119"/>
        <end position="140"/>
    </location>
</feature>
<dbReference type="Proteomes" id="UP000503251">
    <property type="component" value="Chromosome"/>
</dbReference>
<dbReference type="Proteomes" id="UP000434052">
    <property type="component" value="Unassembled WGS sequence"/>
</dbReference>
<feature type="transmembrane region" description="Helical" evidence="1">
    <location>
        <begin position="147"/>
        <end position="167"/>
    </location>
</feature>
<evidence type="ECO:0000256" key="1">
    <source>
        <dbReference type="SAM" id="Phobius"/>
    </source>
</evidence>
<keyword evidence="6" id="KW-1185">Reference proteome</keyword>
<keyword evidence="1" id="KW-0812">Transmembrane</keyword>